<comment type="caution">
    <text evidence="2">The sequence shown here is derived from an EMBL/GenBank/DDBJ whole genome shotgun (WGS) entry which is preliminary data.</text>
</comment>
<keyword evidence="3" id="KW-1185">Reference proteome</keyword>
<feature type="chain" id="PRO_5035941753" description="Secreted protein" evidence="1">
    <location>
        <begin position="23"/>
        <end position="67"/>
    </location>
</feature>
<dbReference type="EMBL" id="CM026421">
    <property type="protein sequence ID" value="KAG0590917.1"/>
    <property type="molecule type" value="Genomic_DNA"/>
</dbReference>
<evidence type="ECO:0000313" key="3">
    <source>
        <dbReference type="Proteomes" id="UP000822688"/>
    </source>
</evidence>
<protein>
    <recommendedName>
        <fullName evidence="4">Secreted protein</fullName>
    </recommendedName>
</protein>
<proteinExistence type="predicted"/>
<evidence type="ECO:0000313" key="2">
    <source>
        <dbReference type="EMBL" id="KAG0590917.1"/>
    </source>
</evidence>
<gene>
    <name evidence="2" type="ORF">KC19_1G135500</name>
</gene>
<feature type="signal peptide" evidence="1">
    <location>
        <begin position="1"/>
        <end position="22"/>
    </location>
</feature>
<accession>A0A8T0J5Q0</accession>
<dbReference type="Proteomes" id="UP000822688">
    <property type="component" value="Chromosome 1"/>
</dbReference>
<organism evidence="2 3">
    <name type="scientific">Ceratodon purpureus</name>
    <name type="common">Fire moss</name>
    <name type="synonym">Dicranum purpureum</name>
    <dbReference type="NCBI Taxonomy" id="3225"/>
    <lineage>
        <taxon>Eukaryota</taxon>
        <taxon>Viridiplantae</taxon>
        <taxon>Streptophyta</taxon>
        <taxon>Embryophyta</taxon>
        <taxon>Bryophyta</taxon>
        <taxon>Bryophytina</taxon>
        <taxon>Bryopsida</taxon>
        <taxon>Dicranidae</taxon>
        <taxon>Pseudoditrichales</taxon>
        <taxon>Ditrichaceae</taxon>
        <taxon>Ceratodon</taxon>
    </lineage>
</organism>
<keyword evidence="1" id="KW-0732">Signal</keyword>
<name>A0A8T0J5Q0_CERPU</name>
<evidence type="ECO:0000256" key="1">
    <source>
        <dbReference type="SAM" id="SignalP"/>
    </source>
</evidence>
<dbReference type="AlphaFoldDB" id="A0A8T0J5Q0"/>
<sequence>MFFFNMILCMRWFWSKSSMCGALITLVFMQNRSRVDQVDNTCMIFPNDFKQYRGFQMILNSSGDKLV</sequence>
<reference evidence="2" key="1">
    <citation type="submission" date="2020-06" db="EMBL/GenBank/DDBJ databases">
        <title>WGS assembly of Ceratodon purpureus strain R40.</title>
        <authorList>
            <person name="Carey S.B."/>
            <person name="Jenkins J."/>
            <person name="Shu S."/>
            <person name="Lovell J.T."/>
            <person name="Sreedasyam A."/>
            <person name="Maumus F."/>
            <person name="Tiley G.P."/>
            <person name="Fernandez-Pozo N."/>
            <person name="Barry K."/>
            <person name="Chen C."/>
            <person name="Wang M."/>
            <person name="Lipzen A."/>
            <person name="Daum C."/>
            <person name="Saski C.A."/>
            <person name="Payton A.C."/>
            <person name="Mcbreen J.C."/>
            <person name="Conrad R.E."/>
            <person name="Kollar L.M."/>
            <person name="Olsson S."/>
            <person name="Huttunen S."/>
            <person name="Landis J.B."/>
            <person name="Wickett N.J."/>
            <person name="Johnson M.G."/>
            <person name="Rensing S.A."/>
            <person name="Grimwood J."/>
            <person name="Schmutz J."/>
            <person name="Mcdaniel S.F."/>
        </authorList>
    </citation>
    <scope>NUCLEOTIDE SEQUENCE</scope>
    <source>
        <strain evidence="2">R40</strain>
    </source>
</reference>
<evidence type="ECO:0008006" key="4">
    <source>
        <dbReference type="Google" id="ProtNLM"/>
    </source>
</evidence>